<evidence type="ECO:0000313" key="3">
    <source>
        <dbReference type="Proteomes" id="UP001289374"/>
    </source>
</evidence>
<name>A0AAE1WDS7_9LAMI</name>
<reference evidence="2" key="1">
    <citation type="submission" date="2020-06" db="EMBL/GenBank/DDBJ databases">
        <authorList>
            <person name="Li T."/>
            <person name="Hu X."/>
            <person name="Zhang T."/>
            <person name="Song X."/>
            <person name="Zhang H."/>
            <person name="Dai N."/>
            <person name="Sheng W."/>
            <person name="Hou X."/>
            <person name="Wei L."/>
        </authorList>
    </citation>
    <scope>NUCLEOTIDE SEQUENCE</scope>
    <source>
        <strain evidence="2">K16</strain>
        <tissue evidence="2">Leaf</tissue>
    </source>
</reference>
<accession>A0AAE1WDS7</accession>
<organism evidence="2 3">
    <name type="scientific">Sesamum angolense</name>
    <dbReference type="NCBI Taxonomy" id="2727404"/>
    <lineage>
        <taxon>Eukaryota</taxon>
        <taxon>Viridiplantae</taxon>
        <taxon>Streptophyta</taxon>
        <taxon>Embryophyta</taxon>
        <taxon>Tracheophyta</taxon>
        <taxon>Spermatophyta</taxon>
        <taxon>Magnoliopsida</taxon>
        <taxon>eudicotyledons</taxon>
        <taxon>Gunneridae</taxon>
        <taxon>Pentapetalae</taxon>
        <taxon>asterids</taxon>
        <taxon>lamiids</taxon>
        <taxon>Lamiales</taxon>
        <taxon>Pedaliaceae</taxon>
        <taxon>Sesamum</taxon>
    </lineage>
</organism>
<dbReference type="Proteomes" id="UP001289374">
    <property type="component" value="Unassembled WGS sequence"/>
</dbReference>
<evidence type="ECO:0000313" key="2">
    <source>
        <dbReference type="EMBL" id="KAK4391515.1"/>
    </source>
</evidence>
<sequence>MAGMLPGVEAARRRRFHNSNPIDGAGAGASTTRPSSFCLYANNYSHQLNISPCSSMERKAGEEEKLDATAREAKKRLDHRLHTFEIGDQEICKFEKSARDGNRVGLRRV</sequence>
<keyword evidence="3" id="KW-1185">Reference proteome</keyword>
<proteinExistence type="predicted"/>
<dbReference type="EMBL" id="JACGWL010000011">
    <property type="protein sequence ID" value="KAK4391515.1"/>
    <property type="molecule type" value="Genomic_DNA"/>
</dbReference>
<feature type="region of interest" description="Disordered" evidence="1">
    <location>
        <begin position="1"/>
        <end position="32"/>
    </location>
</feature>
<dbReference type="AlphaFoldDB" id="A0AAE1WDS7"/>
<protein>
    <submittedName>
        <fullName evidence="2">Uncharacterized protein</fullName>
    </submittedName>
</protein>
<reference evidence="2" key="2">
    <citation type="journal article" date="2024" name="Plant">
        <title>Genomic evolution and insights into agronomic trait innovations of Sesamum species.</title>
        <authorList>
            <person name="Miao H."/>
            <person name="Wang L."/>
            <person name="Qu L."/>
            <person name="Liu H."/>
            <person name="Sun Y."/>
            <person name="Le M."/>
            <person name="Wang Q."/>
            <person name="Wei S."/>
            <person name="Zheng Y."/>
            <person name="Lin W."/>
            <person name="Duan Y."/>
            <person name="Cao H."/>
            <person name="Xiong S."/>
            <person name="Wang X."/>
            <person name="Wei L."/>
            <person name="Li C."/>
            <person name="Ma Q."/>
            <person name="Ju M."/>
            <person name="Zhao R."/>
            <person name="Li G."/>
            <person name="Mu C."/>
            <person name="Tian Q."/>
            <person name="Mei H."/>
            <person name="Zhang T."/>
            <person name="Gao T."/>
            <person name="Zhang H."/>
        </authorList>
    </citation>
    <scope>NUCLEOTIDE SEQUENCE</scope>
    <source>
        <strain evidence="2">K16</strain>
    </source>
</reference>
<comment type="caution">
    <text evidence="2">The sequence shown here is derived from an EMBL/GenBank/DDBJ whole genome shotgun (WGS) entry which is preliminary data.</text>
</comment>
<evidence type="ECO:0000256" key="1">
    <source>
        <dbReference type="SAM" id="MobiDB-lite"/>
    </source>
</evidence>
<gene>
    <name evidence="2" type="ORF">Sango_1929300</name>
</gene>